<dbReference type="InterPro" id="IPR008030">
    <property type="entry name" value="NmrA-like"/>
</dbReference>
<dbReference type="Pfam" id="PF05368">
    <property type="entry name" value="NmrA"/>
    <property type="match status" value="1"/>
</dbReference>
<sequence>MSPPTILIIGATGKQGSAVLDELSTAISASASSNSSPAPKILALTRSASSPAAQALTSSYPGLDLELVEGNTKDPAPIFAAHPDISAVFSYTTPPDEEAQALALIDFCANSACSSSKGSKVRHFVFSSVDRGGDVASWDTPTQIPHFRSKHVTEQHLRAACEASSPRNKMTYTILRPVAFMDNLNPTSAFGIVFASIWGTMPWDTKLQLVSVRDIGRFAARALLHPEKYAGRAVGIAGDELTLGEARAVYRKVAGTQLPQAWGVVGWGVRWAVAEVGKMFEWFETDGYGVDVAKCREEEPRLQSLERWLREDSRFECGKGTGTGTEK</sequence>
<evidence type="ECO:0000256" key="1">
    <source>
        <dbReference type="ARBA" id="ARBA00006328"/>
    </source>
</evidence>
<gene>
    <name evidence="4" type="ORF">KHLLAP_LOCUS12184</name>
</gene>
<dbReference type="InterPro" id="IPR051164">
    <property type="entry name" value="NmrA-like_oxidored"/>
</dbReference>
<dbReference type="PANTHER" id="PTHR42748:SF7">
    <property type="entry name" value="NMRA LIKE REDOX SENSOR 1-RELATED"/>
    <property type="match status" value="1"/>
</dbReference>
<evidence type="ECO:0000256" key="2">
    <source>
        <dbReference type="ARBA" id="ARBA00022857"/>
    </source>
</evidence>
<dbReference type="PANTHER" id="PTHR42748">
    <property type="entry name" value="NITROGEN METABOLITE REPRESSION PROTEIN NMRA FAMILY MEMBER"/>
    <property type="match status" value="1"/>
</dbReference>
<accession>A0AAI8VVA7</accession>
<evidence type="ECO:0000313" key="5">
    <source>
        <dbReference type="Proteomes" id="UP001295740"/>
    </source>
</evidence>
<comment type="similarity">
    <text evidence="1">Belongs to the NmrA-type oxidoreductase family.</text>
</comment>
<reference evidence="4" key="1">
    <citation type="submission" date="2023-10" db="EMBL/GenBank/DDBJ databases">
        <authorList>
            <person name="Hackl T."/>
        </authorList>
    </citation>
    <scope>NUCLEOTIDE SEQUENCE</scope>
</reference>
<dbReference type="Gene3D" id="3.40.50.720">
    <property type="entry name" value="NAD(P)-binding Rossmann-like Domain"/>
    <property type="match status" value="1"/>
</dbReference>
<proteinExistence type="inferred from homology"/>
<dbReference type="InterPro" id="IPR036291">
    <property type="entry name" value="NAD(P)-bd_dom_sf"/>
</dbReference>
<comment type="caution">
    <text evidence="4">The sequence shown here is derived from an EMBL/GenBank/DDBJ whole genome shotgun (WGS) entry which is preliminary data.</text>
</comment>
<evidence type="ECO:0000259" key="3">
    <source>
        <dbReference type="Pfam" id="PF05368"/>
    </source>
</evidence>
<protein>
    <submittedName>
        <fullName evidence="4">Uu.00g073410.m01.CDS01</fullName>
    </submittedName>
</protein>
<evidence type="ECO:0000313" key="4">
    <source>
        <dbReference type="EMBL" id="CAJ2511716.1"/>
    </source>
</evidence>
<keyword evidence="5" id="KW-1185">Reference proteome</keyword>
<keyword evidence="2" id="KW-0521">NADP</keyword>
<dbReference type="AlphaFoldDB" id="A0AAI8VVA7"/>
<dbReference type="GO" id="GO:0005634">
    <property type="term" value="C:nucleus"/>
    <property type="evidence" value="ECO:0007669"/>
    <property type="project" value="TreeGrafter"/>
</dbReference>
<feature type="domain" description="NmrA-like" evidence="3">
    <location>
        <begin position="5"/>
        <end position="259"/>
    </location>
</feature>
<dbReference type="Proteomes" id="UP001295740">
    <property type="component" value="Unassembled WGS sequence"/>
</dbReference>
<organism evidence="4 5">
    <name type="scientific">Anthostomella pinea</name>
    <dbReference type="NCBI Taxonomy" id="933095"/>
    <lineage>
        <taxon>Eukaryota</taxon>
        <taxon>Fungi</taxon>
        <taxon>Dikarya</taxon>
        <taxon>Ascomycota</taxon>
        <taxon>Pezizomycotina</taxon>
        <taxon>Sordariomycetes</taxon>
        <taxon>Xylariomycetidae</taxon>
        <taxon>Xylariales</taxon>
        <taxon>Xylariaceae</taxon>
        <taxon>Anthostomella</taxon>
    </lineage>
</organism>
<dbReference type="EMBL" id="CAUWAG010000018">
    <property type="protein sequence ID" value="CAJ2511716.1"/>
    <property type="molecule type" value="Genomic_DNA"/>
</dbReference>
<dbReference type="Gene3D" id="3.90.25.10">
    <property type="entry name" value="UDP-galactose 4-epimerase, domain 1"/>
    <property type="match status" value="1"/>
</dbReference>
<name>A0AAI8VVA7_9PEZI</name>
<dbReference type="SUPFAM" id="SSF51735">
    <property type="entry name" value="NAD(P)-binding Rossmann-fold domains"/>
    <property type="match status" value="1"/>
</dbReference>